<proteinExistence type="predicted"/>
<feature type="compositionally biased region" description="Basic and acidic residues" evidence="1">
    <location>
        <begin position="353"/>
        <end position="363"/>
    </location>
</feature>
<evidence type="ECO:0000256" key="1">
    <source>
        <dbReference type="SAM" id="MobiDB-lite"/>
    </source>
</evidence>
<keyword evidence="3" id="KW-1185">Reference proteome</keyword>
<feature type="region of interest" description="Disordered" evidence="1">
    <location>
        <begin position="1001"/>
        <end position="1022"/>
    </location>
</feature>
<feature type="compositionally biased region" description="Low complexity" evidence="1">
    <location>
        <begin position="1256"/>
        <end position="1289"/>
    </location>
</feature>
<feature type="compositionally biased region" description="Basic and acidic residues" evidence="1">
    <location>
        <begin position="44"/>
        <end position="66"/>
    </location>
</feature>
<feature type="compositionally biased region" description="Polar residues" evidence="1">
    <location>
        <begin position="1424"/>
        <end position="1435"/>
    </location>
</feature>
<sequence length="1700" mass="177029">MDRNREAWRGSMAALNGGLSRRRQQRSTNLRDSPEEDGVMEMQESSRLRDRDRDRGIKKDRDRDRSGGGSGRSKRRRGERPVHGSNRDDGDESSEESLDEDDEEEEDASVSVRFPPPPPPPLSTQTNPIPTSSSSSLQQLQQQGQSNHVRKSFSSTKPARPPAPSWKVAEEMIGVSIPRKARSSSLKRTQECGGSGSGELIHRQASTSPARPSPSSNTAISPSSSNVSVRKKKPISGSKHRPPKISKSSIQEIEIEVAEVLYGMTRQAPAPPAPPSLLSRQDANGLTNEAKSRVSSPGSFSLVPATSQASVLPGPNLNSSNNNSAPLMTTAPKRKRPPLKLEDESPTSPVTKPEIELPPKLEEGSAPASPSRSEKKTAAAAASPAVDNGGTDLTDAGTVAGGDHMQEPTKQESSSHVPEQKEAKEEIALATTSKSKEVPCSMLNASLDEATVIEDGSAVPKAESPREEKFSIDLMAPPPPAPMGNSERDGLSDYAADHKSIEPVKELVQRPDAANGEMEKPDRSSKQQEAIEAASAENIGSSKHAAKEKPPMLDLQLDLEKQNKDGLSLGGGSSNKHQQQMKQQPKAPTRIDPKQEKKAQSVASLPLTMPIAGWPGGFPHFGYMGQVPTLPAVMPMDGSSAAAKTLQAPHFFPPQKPKRCATHCYIAQTIHYNQQIARMNPFWPPAAAAAAAAAAVGTSPIYGAKQHNLNLVPPSEAAILGNPLQGSFPGRSLGPLQDKAPPAVAMTFTGPPAKEKSSAAAAAANSTLIEAQRKQFLLQQTPQPGSSTAPPNMLHGPAFIFPISQQPAAAAAAVAAAATRSITAKSTPGIGNAAPSAASGSPAAAGSGPSGHSTTTMSFNYPGLQPNDTQYLAFLQNNGYPFPIPAHVGGGPSPYRGASPSQAMPFFNGSFYSSPMLHPPSQQQFRQQQQQPPPTHQQPPAHSQQGHQNTSTSSGSSSSQKHHSQRLPGGAAAAAGATPAGGSSHNFSAKQHLHLLPPQARQLESEAGCEDSPSTADSSRVSQAQKSIYGNFAMSIHPQNFALISPAAVPSSGGGGGGGHNEKPQPVHNQANLTPSQAYAMSFAPFGGPAAAAAVAAAGGAQGLDFSSMVQNHALFHSLPEAARHHGYQQITAAAAAAAAAQAAQHKKSRHEDGKSVGDPGAAGANVACEEGKMMASTGKSPGGVAQHSLSFSRPDNNDPQASAILGNSSNVTEGSSRTLNLIQPPANGGRASNRPSSAAPASNSPVANTATASNLHMQSSQQQQQQHMIQLQKSQQHQQQLHLQQQMSSRPTKGSSHGSNNATIYSDRMPAGSMSRFSQGALAGLPPSIIQSATAAQSPQWKASGRAATSGPANSATSSSSSAKNQVPQQQQQQQQQQARNQQQHQQTLLGSNMHQTQISFGVSSSKAVGVSGQTHLAGGSGNSPLASAAGSPQSAVSKSSAGNGGGGNGSPRASSTSKSGPPPPTLLSPALPVHQQTPAGKNSPSSSSSNLKSSSPANNRNMTSILDHPQITPASNSSSNTKFQQQSQQQQQQKQSFHHPQLFFSSPYLQAAQSSQPNVAAAAANFYQQQRRQSEQHAHQHSQQSQQQNSTNSGVLSLCPSSLTLAGSSPTSDPAKAASAAAAGVMKGLAPTPGAAGGGILQHNAQYAAAASSMGQHPLMSSSFPYIQTMSSSVSVKPAGDQKAAPGSENLHWKPEKR</sequence>
<feature type="compositionally biased region" description="Basic and acidic residues" evidence="1">
    <location>
        <begin position="486"/>
        <end position="509"/>
    </location>
</feature>
<dbReference type="GO" id="GO:0042752">
    <property type="term" value="P:regulation of circadian rhythm"/>
    <property type="evidence" value="ECO:0007669"/>
    <property type="project" value="InterPro"/>
</dbReference>
<feature type="region of interest" description="Disordered" evidence="1">
    <location>
        <begin position="1047"/>
        <end position="1070"/>
    </location>
</feature>
<feature type="region of interest" description="Disordered" evidence="1">
    <location>
        <begin position="825"/>
        <end position="862"/>
    </location>
</feature>
<feature type="region of interest" description="Disordered" evidence="1">
    <location>
        <begin position="1"/>
        <end position="250"/>
    </location>
</feature>
<feature type="compositionally biased region" description="Low complexity" evidence="1">
    <location>
        <begin position="919"/>
        <end position="930"/>
    </location>
</feature>
<feature type="compositionally biased region" description="Polar residues" evidence="1">
    <location>
        <begin position="1012"/>
        <end position="1022"/>
    </location>
</feature>
<feature type="compositionally biased region" description="Polar residues" evidence="1">
    <location>
        <begin position="1290"/>
        <end position="1305"/>
    </location>
</feature>
<reference evidence="2" key="1">
    <citation type="journal article" date="2023" name="GigaByte">
        <title>Genome assembly of the bearded iris, Iris pallida Lam.</title>
        <authorList>
            <person name="Bruccoleri R.E."/>
            <person name="Oakeley E.J."/>
            <person name="Faust A.M.E."/>
            <person name="Altorfer M."/>
            <person name="Dessus-Babus S."/>
            <person name="Burckhardt D."/>
            <person name="Oertli M."/>
            <person name="Naumann U."/>
            <person name="Petersen F."/>
            <person name="Wong J."/>
        </authorList>
    </citation>
    <scope>NUCLEOTIDE SEQUENCE</scope>
    <source>
        <strain evidence="2">GSM-AAB239-AS_SAM_17_03QT</strain>
    </source>
</reference>
<dbReference type="GO" id="GO:0005634">
    <property type="term" value="C:nucleus"/>
    <property type="evidence" value="ECO:0007669"/>
    <property type="project" value="TreeGrafter"/>
</dbReference>
<feature type="compositionally biased region" description="Basic and acidic residues" evidence="1">
    <location>
        <begin position="517"/>
        <end position="526"/>
    </location>
</feature>
<feature type="region of interest" description="Disordered" evidence="1">
    <location>
        <begin position="563"/>
        <end position="601"/>
    </location>
</feature>
<feature type="region of interest" description="Disordered" evidence="1">
    <location>
        <begin position="1569"/>
        <end position="1598"/>
    </location>
</feature>
<protein>
    <submittedName>
        <fullName evidence="2">Protein TIME FOR COFFEE-like</fullName>
    </submittedName>
</protein>
<name>A0AAX6EPU1_IRIPA</name>
<feature type="region of interest" description="Disordered" evidence="1">
    <location>
        <begin position="1142"/>
        <end position="1313"/>
    </location>
</feature>
<feature type="compositionally biased region" description="Low complexity" evidence="1">
    <location>
        <begin position="205"/>
        <end position="228"/>
    </location>
</feature>
<feature type="compositionally biased region" description="Low complexity" evidence="1">
    <location>
        <begin position="1517"/>
        <end position="1537"/>
    </location>
</feature>
<feature type="compositionally biased region" description="Low complexity" evidence="1">
    <location>
        <begin position="1348"/>
        <end position="1388"/>
    </location>
</feature>
<comment type="caution">
    <text evidence="2">The sequence shown here is derived from an EMBL/GenBank/DDBJ whole genome shotgun (WGS) entry which is preliminary data.</text>
</comment>
<dbReference type="PANTHER" id="PTHR34798">
    <property type="entry name" value="PROTEIN TIME FOR COFFEE"/>
    <property type="match status" value="1"/>
</dbReference>
<feature type="compositionally biased region" description="Basic and acidic residues" evidence="1">
    <location>
        <begin position="589"/>
        <end position="599"/>
    </location>
</feature>
<feature type="compositionally biased region" description="Low complexity" evidence="1">
    <location>
        <begin position="1483"/>
        <end position="1498"/>
    </location>
</feature>
<dbReference type="Proteomes" id="UP001140949">
    <property type="component" value="Unassembled WGS sequence"/>
</dbReference>
<feature type="compositionally biased region" description="Basic residues" evidence="1">
    <location>
        <begin position="229"/>
        <end position="244"/>
    </location>
</feature>
<feature type="region of interest" description="Disordered" evidence="1">
    <location>
        <begin position="266"/>
        <end position="425"/>
    </location>
</feature>
<accession>A0AAX6EPU1</accession>
<feature type="compositionally biased region" description="Polar residues" evidence="1">
    <location>
        <begin position="278"/>
        <end position="310"/>
    </location>
</feature>
<dbReference type="PANTHER" id="PTHR34798:SF2">
    <property type="entry name" value="PROTEIN TIME FOR COFFEE"/>
    <property type="match status" value="1"/>
</dbReference>
<gene>
    <name evidence="2" type="ORF">M6B38_175185</name>
</gene>
<dbReference type="InterPro" id="IPR039317">
    <property type="entry name" value="TIC"/>
</dbReference>
<feature type="compositionally biased region" description="Acidic residues" evidence="1">
    <location>
        <begin position="89"/>
        <end position="108"/>
    </location>
</feature>
<feature type="region of interest" description="Disordered" evidence="1">
    <location>
        <begin position="455"/>
        <end position="550"/>
    </location>
</feature>
<organism evidence="2 3">
    <name type="scientific">Iris pallida</name>
    <name type="common">Sweet iris</name>
    <dbReference type="NCBI Taxonomy" id="29817"/>
    <lineage>
        <taxon>Eukaryota</taxon>
        <taxon>Viridiplantae</taxon>
        <taxon>Streptophyta</taxon>
        <taxon>Embryophyta</taxon>
        <taxon>Tracheophyta</taxon>
        <taxon>Spermatophyta</taxon>
        <taxon>Magnoliopsida</taxon>
        <taxon>Liliopsida</taxon>
        <taxon>Asparagales</taxon>
        <taxon>Iridaceae</taxon>
        <taxon>Iridoideae</taxon>
        <taxon>Irideae</taxon>
        <taxon>Iris</taxon>
    </lineage>
</organism>
<feature type="compositionally biased region" description="Polar residues" evidence="1">
    <location>
        <begin position="574"/>
        <end position="583"/>
    </location>
</feature>
<feature type="compositionally biased region" description="Low complexity" evidence="1">
    <location>
        <begin position="1231"/>
        <end position="1249"/>
    </location>
</feature>
<feature type="region of interest" description="Disordered" evidence="1">
    <location>
        <begin position="1334"/>
        <end position="1388"/>
    </location>
</feature>
<feature type="compositionally biased region" description="Low complexity" evidence="1">
    <location>
        <begin position="312"/>
        <end position="327"/>
    </location>
</feature>
<feature type="compositionally biased region" description="Low complexity" evidence="1">
    <location>
        <begin position="833"/>
        <end position="851"/>
    </location>
</feature>
<feature type="region of interest" description="Disordered" evidence="1">
    <location>
        <begin position="1674"/>
        <end position="1700"/>
    </location>
</feature>
<feature type="compositionally biased region" description="Low complexity" evidence="1">
    <location>
        <begin position="1452"/>
        <end position="1461"/>
    </location>
</feature>
<feature type="compositionally biased region" description="Low complexity" evidence="1">
    <location>
        <begin position="968"/>
        <end position="982"/>
    </location>
</feature>
<feature type="compositionally biased region" description="Low complexity" evidence="1">
    <location>
        <begin position="132"/>
        <end position="146"/>
    </location>
</feature>
<feature type="compositionally biased region" description="Polar residues" evidence="1">
    <location>
        <begin position="1188"/>
        <end position="1222"/>
    </location>
</feature>
<feature type="compositionally biased region" description="Low complexity" evidence="1">
    <location>
        <begin position="938"/>
        <end position="959"/>
    </location>
</feature>
<dbReference type="EMBL" id="JANAVB010034620">
    <property type="protein sequence ID" value="KAJ6806237.1"/>
    <property type="molecule type" value="Genomic_DNA"/>
</dbReference>
<feature type="region of interest" description="Disordered" evidence="1">
    <location>
        <begin position="893"/>
        <end position="987"/>
    </location>
</feature>
<reference evidence="2" key="2">
    <citation type="submission" date="2023-04" db="EMBL/GenBank/DDBJ databases">
        <authorList>
            <person name="Bruccoleri R.E."/>
            <person name="Oakeley E.J."/>
            <person name="Faust A.-M."/>
            <person name="Dessus-Babus S."/>
            <person name="Altorfer M."/>
            <person name="Burckhardt D."/>
            <person name="Oertli M."/>
            <person name="Naumann U."/>
            <person name="Petersen F."/>
            <person name="Wong J."/>
        </authorList>
    </citation>
    <scope>NUCLEOTIDE SEQUENCE</scope>
    <source>
        <strain evidence="2">GSM-AAB239-AS_SAM_17_03QT</strain>
        <tissue evidence="2">Leaf</tissue>
    </source>
</reference>
<evidence type="ECO:0000313" key="2">
    <source>
        <dbReference type="EMBL" id="KAJ6806237.1"/>
    </source>
</evidence>
<feature type="compositionally biased region" description="Basic and acidic residues" evidence="1">
    <location>
        <begin position="79"/>
        <end position="88"/>
    </location>
</feature>
<feature type="region of interest" description="Disordered" evidence="1">
    <location>
        <begin position="1413"/>
        <end position="1539"/>
    </location>
</feature>
<evidence type="ECO:0000313" key="3">
    <source>
        <dbReference type="Proteomes" id="UP001140949"/>
    </source>
</evidence>